<evidence type="ECO:0000313" key="1">
    <source>
        <dbReference type="EMBL" id="MPN08483.1"/>
    </source>
</evidence>
<comment type="caution">
    <text evidence="1">The sequence shown here is derived from an EMBL/GenBank/DDBJ whole genome shotgun (WGS) entry which is preliminary data.</text>
</comment>
<organism evidence="1">
    <name type="scientific">bioreactor metagenome</name>
    <dbReference type="NCBI Taxonomy" id="1076179"/>
    <lineage>
        <taxon>unclassified sequences</taxon>
        <taxon>metagenomes</taxon>
        <taxon>ecological metagenomes</taxon>
    </lineage>
</organism>
<reference evidence="1" key="1">
    <citation type="submission" date="2019-08" db="EMBL/GenBank/DDBJ databases">
        <authorList>
            <person name="Kucharzyk K."/>
            <person name="Murdoch R.W."/>
            <person name="Higgins S."/>
            <person name="Loffler F."/>
        </authorList>
    </citation>
    <scope>NUCLEOTIDE SEQUENCE</scope>
</reference>
<protein>
    <submittedName>
        <fullName evidence="1">Uncharacterized protein</fullName>
    </submittedName>
</protein>
<proteinExistence type="predicted"/>
<gene>
    <name evidence="1" type="ORF">SDC9_155765</name>
</gene>
<dbReference type="AlphaFoldDB" id="A0A645F7M3"/>
<accession>A0A645F7M3</accession>
<name>A0A645F7M3_9ZZZZ</name>
<sequence>MAKVAGVNEVVPLRDQIVDGAAGDHAAQHGARLAERHAALHAARALRTALFFAQQRVKFIVMGDALER</sequence>
<dbReference type="EMBL" id="VSSQ01054535">
    <property type="protein sequence ID" value="MPN08483.1"/>
    <property type="molecule type" value="Genomic_DNA"/>
</dbReference>